<sequence length="143" mass="15231">MRFEGPLDGHRIGGEERHPGTGPENHYPAQFEVADGPQRNIGLGHLLHGDGGLHPTFGPRLLNEVLQGQRVQHGPQHPHVVGPRAVQAVLGQFRTPEEVAATDDDGNLDSGPVGVSDLLGHLGDHIGVQPDFAAAEHLPGQFQ</sequence>
<evidence type="ECO:0000256" key="1">
    <source>
        <dbReference type="SAM" id="MobiDB-lite"/>
    </source>
</evidence>
<reference evidence="2" key="1">
    <citation type="submission" date="2019-08" db="EMBL/GenBank/DDBJ databases">
        <authorList>
            <person name="Kucharzyk K."/>
            <person name="Murdoch R.W."/>
            <person name="Higgins S."/>
            <person name="Loffler F."/>
        </authorList>
    </citation>
    <scope>NUCLEOTIDE SEQUENCE</scope>
</reference>
<dbReference type="EMBL" id="VSSQ01042604">
    <property type="protein sequence ID" value="MPM96212.1"/>
    <property type="molecule type" value="Genomic_DNA"/>
</dbReference>
<proteinExistence type="predicted"/>
<organism evidence="2">
    <name type="scientific">bioreactor metagenome</name>
    <dbReference type="NCBI Taxonomy" id="1076179"/>
    <lineage>
        <taxon>unclassified sequences</taxon>
        <taxon>metagenomes</taxon>
        <taxon>ecological metagenomes</taxon>
    </lineage>
</organism>
<protein>
    <submittedName>
        <fullName evidence="2">Uncharacterized protein</fullName>
    </submittedName>
</protein>
<accession>A0A645E6M7</accession>
<feature type="region of interest" description="Disordered" evidence="1">
    <location>
        <begin position="1"/>
        <end position="26"/>
    </location>
</feature>
<feature type="compositionally biased region" description="Basic and acidic residues" evidence="1">
    <location>
        <begin position="1"/>
        <end position="19"/>
    </location>
</feature>
<comment type="caution">
    <text evidence="2">The sequence shown here is derived from an EMBL/GenBank/DDBJ whole genome shotgun (WGS) entry which is preliminary data.</text>
</comment>
<name>A0A645E6M7_9ZZZZ</name>
<evidence type="ECO:0000313" key="2">
    <source>
        <dbReference type="EMBL" id="MPM96212.1"/>
    </source>
</evidence>
<dbReference type="AlphaFoldDB" id="A0A645E6M7"/>
<gene>
    <name evidence="2" type="ORF">SDC9_143370</name>
</gene>